<dbReference type="EMBL" id="JANPWB010000002">
    <property type="protein sequence ID" value="KAJ1211206.1"/>
    <property type="molecule type" value="Genomic_DNA"/>
</dbReference>
<proteinExistence type="predicted"/>
<name>A0AAV7WDZ6_PLEWA</name>
<evidence type="ECO:0000313" key="2">
    <source>
        <dbReference type="EMBL" id="KAJ1211206.1"/>
    </source>
</evidence>
<gene>
    <name evidence="2" type="ORF">NDU88_006567</name>
</gene>
<feature type="compositionally biased region" description="Basic and acidic residues" evidence="1">
    <location>
        <begin position="65"/>
        <end position="75"/>
    </location>
</feature>
<dbReference type="AlphaFoldDB" id="A0AAV7WDZ6"/>
<organism evidence="2 3">
    <name type="scientific">Pleurodeles waltl</name>
    <name type="common">Iberian ribbed newt</name>
    <dbReference type="NCBI Taxonomy" id="8319"/>
    <lineage>
        <taxon>Eukaryota</taxon>
        <taxon>Metazoa</taxon>
        <taxon>Chordata</taxon>
        <taxon>Craniata</taxon>
        <taxon>Vertebrata</taxon>
        <taxon>Euteleostomi</taxon>
        <taxon>Amphibia</taxon>
        <taxon>Batrachia</taxon>
        <taxon>Caudata</taxon>
        <taxon>Salamandroidea</taxon>
        <taxon>Salamandridae</taxon>
        <taxon>Pleurodelinae</taxon>
        <taxon>Pleurodeles</taxon>
    </lineage>
</organism>
<protein>
    <submittedName>
        <fullName evidence="2">Uncharacterized protein</fullName>
    </submittedName>
</protein>
<sequence>MERGGGGRFGLSAPRRGTASKAMGGKQLRRDLGGSRGARIHQEEGKAGPKWPDGVGIAPPVAAALEERRPSLSLQ</sequence>
<comment type="caution">
    <text evidence="2">The sequence shown here is derived from an EMBL/GenBank/DDBJ whole genome shotgun (WGS) entry which is preliminary data.</text>
</comment>
<reference evidence="2" key="1">
    <citation type="journal article" date="2022" name="bioRxiv">
        <title>Sequencing and chromosome-scale assembly of the giantPleurodeles waltlgenome.</title>
        <authorList>
            <person name="Brown T."/>
            <person name="Elewa A."/>
            <person name="Iarovenko S."/>
            <person name="Subramanian E."/>
            <person name="Araus A.J."/>
            <person name="Petzold A."/>
            <person name="Susuki M."/>
            <person name="Suzuki K.-i.T."/>
            <person name="Hayashi T."/>
            <person name="Toyoda A."/>
            <person name="Oliveira C."/>
            <person name="Osipova E."/>
            <person name="Leigh N.D."/>
            <person name="Simon A."/>
            <person name="Yun M.H."/>
        </authorList>
    </citation>
    <scope>NUCLEOTIDE SEQUENCE</scope>
    <source>
        <strain evidence="2">20211129_DDA</strain>
        <tissue evidence="2">Liver</tissue>
    </source>
</reference>
<evidence type="ECO:0000256" key="1">
    <source>
        <dbReference type="SAM" id="MobiDB-lite"/>
    </source>
</evidence>
<feature type="region of interest" description="Disordered" evidence="1">
    <location>
        <begin position="1"/>
        <end position="75"/>
    </location>
</feature>
<evidence type="ECO:0000313" key="3">
    <source>
        <dbReference type="Proteomes" id="UP001066276"/>
    </source>
</evidence>
<dbReference type="Proteomes" id="UP001066276">
    <property type="component" value="Chromosome 1_2"/>
</dbReference>
<accession>A0AAV7WDZ6</accession>
<keyword evidence="3" id="KW-1185">Reference proteome</keyword>